<keyword evidence="2" id="KW-1133">Transmembrane helix</keyword>
<evidence type="ECO:0000259" key="3">
    <source>
        <dbReference type="PROSITE" id="PS50855"/>
    </source>
</evidence>
<dbReference type="Pfam" id="PF00115">
    <property type="entry name" value="COX1"/>
    <property type="match status" value="1"/>
</dbReference>
<dbReference type="EMBL" id="BMYK01000015">
    <property type="protein sequence ID" value="GHC91832.1"/>
    <property type="molecule type" value="Genomic_DNA"/>
</dbReference>
<dbReference type="SUPFAM" id="SSF81442">
    <property type="entry name" value="Cytochrome c oxidase subunit I-like"/>
    <property type="match status" value="1"/>
</dbReference>
<dbReference type="InterPro" id="IPR000883">
    <property type="entry name" value="Cyt_C_Oxase_1"/>
</dbReference>
<evidence type="ECO:0000256" key="1">
    <source>
        <dbReference type="ARBA" id="ARBA00022660"/>
    </source>
</evidence>
<organism evidence="4 5">
    <name type="scientific">Pseudorhodoferax aquiterrae</name>
    <dbReference type="NCBI Taxonomy" id="747304"/>
    <lineage>
        <taxon>Bacteria</taxon>
        <taxon>Pseudomonadati</taxon>
        <taxon>Pseudomonadota</taxon>
        <taxon>Betaproteobacteria</taxon>
        <taxon>Burkholderiales</taxon>
        <taxon>Comamonadaceae</taxon>
    </lineage>
</organism>
<dbReference type="Gene3D" id="1.20.210.10">
    <property type="entry name" value="Cytochrome c oxidase-like, subunit I domain"/>
    <property type="match status" value="1"/>
</dbReference>
<protein>
    <recommendedName>
        <fullName evidence="3">Cytochrome oxidase subunit I profile domain-containing protein</fullName>
    </recommendedName>
</protein>
<proteinExistence type="predicted"/>
<dbReference type="InterPro" id="IPR036927">
    <property type="entry name" value="Cyt_c_oxase-like_su1_sf"/>
</dbReference>
<keyword evidence="1" id="KW-0679">Respiratory chain</keyword>
<dbReference type="InterPro" id="IPR023616">
    <property type="entry name" value="Cyt_c_oxase-like_su1_dom"/>
</dbReference>
<keyword evidence="2" id="KW-0472">Membrane</keyword>
<dbReference type="PANTHER" id="PTHR10422:SF18">
    <property type="entry name" value="CYTOCHROME C OXIDASE SUBUNIT 1"/>
    <property type="match status" value="1"/>
</dbReference>
<evidence type="ECO:0000313" key="4">
    <source>
        <dbReference type="EMBL" id="GHC91832.1"/>
    </source>
</evidence>
<accession>A0ABQ3G5J5</accession>
<name>A0ABQ3G5J5_9BURK</name>
<comment type="caution">
    <text evidence="4">The sequence shown here is derived from an EMBL/GenBank/DDBJ whole genome shotgun (WGS) entry which is preliminary data.</text>
</comment>
<keyword evidence="5" id="KW-1185">Reference proteome</keyword>
<sequence>MAGVALLASFFVTGGAPAAGWTLYAPLSFFMYATLLVAVPTAVKVFNWIATMWQGSMTFETPMLFAVGFIFVFTVGGLSGVMLALAPLDLQYHDTCFVVAHFHYVLVFEHPPQLDATATRVVG</sequence>
<dbReference type="PANTHER" id="PTHR10422">
    <property type="entry name" value="CYTOCHROME C OXIDASE SUBUNIT 1"/>
    <property type="match status" value="1"/>
</dbReference>
<dbReference type="PROSITE" id="PS50855">
    <property type="entry name" value="COX1"/>
    <property type="match status" value="1"/>
</dbReference>
<feature type="transmembrane region" description="Helical" evidence="2">
    <location>
        <begin position="28"/>
        <end position="50"/>
    </location>
</feature>
<dbReference type="Proteomes" id="UP000626210">
    <property type="component" value="Unassembled WGS sequence"/>
</dbReference>
<evidence type="ECO:0000256" key="2">
    <source>
        <dbReference type="SAM" id="Phobius"/>
    </source>
</evidence>
<gene>
    <name evidence="4" type="ORF">GCM10007320_41070</name>
</gene>
<feature type="transmembrane region" description="Helical" evidence="2">
    <location>
        <begin position="62"/>
        <end position="85"/>
    </location>
</feature>
<keyword evidence="1" id="KW-0813">Transport</keyword>
<keyword evidence="1" id="KW-0249">Electron transport</keyword>
<keyword evidence="2" id="KW-0812">Transmembrane</keyword>
<evidence type="ECO:0000313" key="5">
    <source>
        <dbReference type="Proteomes" id="UP000626210"/>
    </source>
</evidence>
<reference evidence="5" key="1">
    <citation type="journal article" date="2019" name="Int. J. Syst. Evol. Microbiol.">
        <title>The Global Catalogue of Microorganisms (GCM) 10K type strain sequencing project: providing services to taxonomists for standard genome sequencing and annotation.</title>
        <authorList>
            <consortium name="The Broad Institute Genomics Platform"/>
            <consortium name="The Broad Institute Genome Sequencing Center for Infectious Disease"/>
            <person name="Wu L."/>
            <person name="Ma J."/>
        </authorList>
    </citation>
    <scope>NUCLEOTIDE SEQUENCE [LARGE SCALE GENOMIC DNA]</scope>
    <source>
        <strain evidence="5">KCTC 23314</strain>
    </source>
</reference>
<feature type="domain" description="Cytochrome oxidase subunit I profile" evidence="3">
    <location>
        <begin position="1"/>
        <end position="106"/>
    </location>
</feature>